<keyword evidence="2" id="KW-1185">Reference proteome</keyword>
<evidence type="ECO:0000313" key="1">
    <source>
        <dbReference type="EMBL" id="VFQ89863.1"/>
    </source>
</evidence>
<dbReference type="PANTHER" id="PTHR31286:SF180">
    <property type="entry name" value="OS10G0362600 PROTEIN"/>
    <property type="match status" value="1"/>
</dbReference>
<name>A0A484MLN0_9ASTE</name>
<accession>A0A484MLN0</accession>
<dbReference type="OrthoDB" id="1304206at2759"/>
<evidence type="ECO:0000313" key="2">
    <source>
        <dbReference type="Proteomes" id="UP000595140"/>
    </source>
</evidence>
<dbReference type="InterPro" id="IPR040256">
    <property type="entry name" value="At4g02000-like"/>
</dbReference>
<organism evidence="1 2">
    <name type="scientific">Cuscuta campestris</name>
    <dbReference type="NCBI Taxonomy" id="132261"/>
    <lineage>
        <taxon>Eukaryota</taxon>
        <taxon>Viridiplantae</taxon>
        <taxon>Streptophyta</taxon>
        <taxon>Embryophyta</taxon>
        <taxon>Tracheophyta</taxon>
        <taxon>Spermatophyta</taxon>
        <taxon>Magnoliopsida</taxon>
        <taxon>eudicotyledons</taxon>
        <taxon>Gunneridae</taxon>
        <taxon>Pentapetalae</taxon>
        <taxon>asterids</taxon>
        <taxon>lamiids</taxon>
        <taxon>Solanales</taxon>
        <taxon>Convolvulaceae</taxon>
        <taxon>Cuscuteae</taxon>
        <taxon>Cuscuta</taxon>
        <taxon>Cuscuta subgen. Grammica</taxon>
        <taxon>Cuscuta sect. Cleistogrammica</taxon>
    </lineage>
</organism>
<feature type="non-terminal residue" evidence="1">
    <location>
        <position position="1"/>
    </location>
</feature>
<proteinExistence type="predicted"/>
<dbReference type="AlphaFoldDB" id="A0A484MLN0"/>
<feature type="non-terminal residue" evidence="1">
    <location>
        <position position="374"/>
    </location>
</feature>
<dbReference type="Proteomes" id="UP000595140">
    <property type="component" value="Unassembled WGS sequence"/>
</dbReference>
<sequence length="374" mass="41830">RKNDILFLFKREGDYLRWFSRRRWVVSGINIAISKWSSDYSPTRESPIAPVWIKLEHFPVHLNDHGALFKIASLFGKPIKLDSNTVIGVFPEQHRFCVERDTSLPLPSRVENPPQFCSSCYTFRHTLNHCRKHKLLSLSGKAPAGEVGHMGAGNKEDSAGWTWVKAKRRGGQVSNLGRNGCTCGPNHSPSKNLVQQHMDNFRTGSPLPYVPPVIHSSLDQPTTSKQIKSHWSLLMPIIEDVNDDEAISTPSPSYKHLTVPLPHHPTDDRLALVPFSSGPGIPSFASNLASKDDYWVSKPSLASSVCVNFGNLDKEVEISTSYCHSEGNEGDIPFDSSELRPLQVDIPSSNSTPMPFKKYLKHSKDFTPHAMETR</sequence>
<reference evidence="1 2" key="1">
    <citation type="submission" date="2018-04" db="EMBL/GenBank/DDBJ databases">
        <authorList>
            <person name="Vogel A."/>
        </authorList>
    </citation>
    <scope>NUCLEOTIDE SEQUENCE [LARGE SCALE GENOMIC DNA]</scope>
</reference>
<dbReference type="EMBL" id="OOIL02003920">
    <property type="protein sequence ID" value="VFQ89863.1"/>
    <property type="molecule type" value="Genomic_DNA"/>
</dbReference>
<gene>
    <name evidence="1" type="ORF">CCAM_LOCUS31639</name>
</gene>
<dbReference type="PANTHER" id="PTHR31286">
    <property type="entry name" value="GLYCINE-RICH CELL WALL STRUCTURAL PROTEIN 1.8-LIKE"/>
    <property type="match status" value="1"/>
</dbReference>
<protein>
    <submittedName>
        <fullName evidence="1">Uncharacterized protein</fullName>
    </submittedName>
</protein>